<evidence type="ECO:0000313" key="1">
    <source>
        <dbReference type="EMBL" id="TWU26292.1"/>
    </source>
</evidence>
<comment type="caution">
    <text evidence="1">The sequence shown here is derived from an EMBL/GenBank/DDBJ whole genome shotgun (WGS) entry which is preliminary data.</text>
</comment>
<reference evidence="1 2" key="1">
    <citation type="submission" date="2019-02" db="EMBL/GenBank/DDBJ databases">
        <title>Deep-cultivation of Planctomycetes and their phenomic and genomic characterization uncovers novel biology.</title>
        <authorList>
            <person name="Wiegand S."/>
            <person name="Jogler M."/>
            <person name="Boedeker C."/>
            <person name="Pinto D."/>
            <person name="Vollmers J."/>
            <person name="Rivas-Marin E."/>
            <person name="Kohn T."/>
            <person name="Peeters S.H."/>
            <person name="Heuer A."/>
            <person name="Rast P."/>
            <person name="Oberbeckmann S."/>
            <person name="Bunk B."/>
            <person name="Jeske O."/>
            <person name="Meyerdierks A."/>
            <person name="Storesund J.E."/>
            <person name="Kallscheuer N."/>
            <person name="Luecker S."/>
            <person name="Lage O.M."/>
            <person name="Pohl T."/>
            <person name="Merkel B.J."/>
            <person name="Hornburger P."/>
            <person name="Mueller R.-W."/>
            <person name="Bruemmer F."/>
            <person name="Labrenz M."/>
            <person name="Spormann A.M."/>
            <person name="Op Den Camp H."/>
            <person name="Overmann J."/>
            <person name="Amann R."/>
            <person name="Jetten M.S.M."/>
            <person name="Mascher T."/>
            <person name="Medema M.H."/>
            <person name="Devos D.P."/>
            <person name="Kaster A.-K."/>
            <person name="Ovreas L."/>
            <person name="Rohde M."/>
            <person name="Galperin M.Y."/>
            <person name="Jogler C."/>
        </authorList>
    </citation>
    <scope>NUCLEOTIDE SEQUENCE [LARGE SCALE GENOMIC DNA]</scope>
    <source>
        <strain evidence="1 2">Pla52o</strain>
    </source>
</reference>
<protein>
    <submittedName>
        <fullName evidence="1">Uncharacterized protein</fullName>
    </submittedName>
</protein>
<keyword evidence="2" id="KW-1185">Reference proteome</keyword>
<accession>A0A5C6CPB2</accession>
<dbReference type="EMBL" id="SJPT01000001">
    <property type="protein sequence ID" value="TWU26292.1"/>
    <property type="molecule type" value="Genomic_DNA"/>
</dbReference>
<name>A0A5C6CPB2_9BACT</name>
<dbReference type="AlphaFoldDB" id="A0A5C6CPB2"/>
<dbReference type="Proteomes" id="UP000316304">
    <property type="component" value="Unassembled WGS sequence"/>
</dbReference>
<organism evidence="1 2">
    <name type="scientific">Novipirellula galeiformis</name>
    <dbReference type="NCBI Taxonomy" id="2528004"/>
    <lineage>
        <taxon>Bacteria</taxon>
        <taxon>Pseudomonadati</taxon>
        <taxon>Planctomycetota</taxon>
        <taxon>Planctomycetia</taxon>
        <taxon>Pirellulales</taxon>
        <taxon>Pirellulaceae</taxon>
        <taxon>Novipirellula</taxon>
    </lineage>
</organism>
<sequence length="97" mass="10788">MYHRCSGVWDWTPRHGANWSATLAGYFAWSRGAPSLSIRCVATGRTAAITCGDELESCSPARISLPASLFLALERRKESPIDEHARHWLDFARSPAE</sequence>
<gene>
    <name evidence="1" type="ORF">Pla52o_01450</name>
</gene>
<evidence type="ECO:0000313" key="2">
    <source>
        <dbReference type="Proteomes" id="UP000316304"/>
    </source>
</evidence>
<proteinExistence type="predicted"/>